<reference evidence="1 2" key="1">
    <citation type="journal article" date="2020" name="Int. J. Syst. Evol. Microbiol.">
        <title>Paraburkholderia madseniana sp. nov., a phenolic acid-degrading bacterium isolated from acidic forest soil.</title>
        <authorList>
            <person name="Wilhelm R.C."/>
            <person name="Murphy S.J.L."/>
            <person name="Feriancek N.M."/>
            <person name="Karasz D.C."/>
            <person name="DeRito C.M."/>
            <person name="Newman J.D."/>
            <person name="Buckley D.H."/>
        </authorList>
    </citation>
    <scope>NUCLEOTIDE SEQUENCE [LARGE SCALE GENOMIC DNA]</scope>
    <source>
        <strain evidence="1 2">RP11</strain>
    </source>
</reference>
<dbReference type="RefSeq" id="WP_154561264.1">
    <property type="nucleotide sequence ID" value="NZ_VOSW01000033.1"/>
</dbReference>
<organism evidence="1 2">
    <name type="scientific">Paraburkholderia madseniana</name>
    <dbReference type="NCBI Taxonomy" id="2599607"/>
    <lineage>
        <taxon>Bacteria</taxon>
        <taxon>Pseudomonadati</taxon>
        <taxon>Pseudomonadota</taxon>
        <taxon>Betaproteobacteria</taxon>
        <taxon>Burkholderiales</taxon>
        <taxon>Burkholderiaceae</taxon>
        <taxon>Paraburkholderia</taxon>
    </lineage>
</organism>
<name>A0A6N6WEU3_9BURK</name>
<dbReference type="Proteomes" id="UP000463700">
    <property type="component" value="Unassembled WGS sequence"/>
</dbReference>
<evidence type="ECO:0000313" key="1">
    <source>
        <dbReference type="EMBL" id="KAE8758428.1"/>
    </source>
</evidence>
<proteinExistence type="predicted"/>
<dbReference type="EMBL" id="VOSW01000033">
    <property type="protein sequence ID" value="KAE8758428.1"/>
    <property type="molecule type" value="Genomic_DNA"/>
</dbReference>
<evidence type="ECO:0000313" key="2">
    <source>
        <dbReference type="Proteomes" id="UP000463700"/>
    </source>
</evidence>
<dbReference type="OrthoDB" id="9137908at2"/>
<comment type="caution">
    <text evidence="1">The sequence shown here is derived from an EMBL/GenBank/DDBJ whole genome shotgun (WGS) entry which is preliminary data.</text>
</comment>
<accession>A0A6N6WEU3</accession>
<protein>
    <submittedName>
        <fullName evidence="1">Uncharacterized protein</fullName>
    </submittedName>
</protein>
<dbReference type="AlphaFoldDB" id="A0A6N6WEU3"/>
<sequence length="223" mass="22099">MYASYLPQNGINNFYAQNGLSQPSASQISNSTNRDQQISNLMGGGVIAAATGGVLVAGLPVATAVGGLGFAAIGATTSGGMDAAGQYAQTGTVRPIQSVFATGTGAIAGPIGAELGLIGNMLLYGASNTANTLFNNAYYGESSSGAYAFAVGALSGAAGYGASFITTRVLAQLVRPIVFQNYNPSIPALLQGAPNAFPLTGGGTLGSLVQGGSSFVPSKDSQK</sequence>
<gene>
    <name evidence="1" type="ORF">FSO04_18735</name>
</gene>